<evidence type="ECO:0000313" key="3">
    <source>
        <dbReference type="Proteomes" id="UP000037820"/>
    </source>
</evidence>
<protein>
    <submittedName>
        <fullName evidence="2">Uncharacterized protein</fullName>
    </submittedName>
</protein>
<feature type="region of interest" description="Disordered" evidence="1">
    <location>
        <begin position="33"/>
        <end position="66"/>
    </location>
</feature>
<organism evidence="2 3">
    <name type="scientific">Pseudomonas libanensis</name>
    <dbReference type="NCBI Taxonomy" id="75588"/>
    <lineage>
        <taxon>Bacteria</taxon>
        <taxon>Pseudomonadati</taxon>
        <taxon>Pseudomonadota</taxon>
        <taxon>Gammaproteobacteria</taxon>
        <taxon>Pseudomonadales</taxon>
        <taxon>Pseudomonadaceae</taxon>
        <taxon>Pseudomonas</taxon>
    </lineage>
</organism>
<comment type="caution">
    <text evidence="2">The sequence shown here is derived from an EMBL/GenBank/DDBJ whole genome shotgun (WGS) entry which is preliminary data.</text>
</comment>
<feature type="compositionally biased region" description="Polar residues" evidence="1">
    <location>
        <begin position="33"/>
        <end position="45"/>
    </location>
</feature>
<accession>A0ABR5M9A0</accession>
<evidence type="ECO:0000313" key="2">
    <source>
        <dbReference type="EMBL" id="KPG75507.1"/>
    </source>
</evidence>
<dbReference type="Proteomes" id="UP000037820">
    <property type="component" value="Unassembled WGS sequence"/>
</dbReference>
<gene>
    <name evidence="2" type="ORF">AEQ48_09925</name>
</gene>
<keyword evidence="3" id="KW-1185">Reference proteome</keyword>
<dbReference type="EMBL" id="LHOY01000019">
    <property type="protein sequence ID" value="KPG75507.1"/>
    <property type="molecule type" value="Genomic_DNA"/>
</dbReference>
<proteinExistence type="predicted"/>
<evidence type="ECO:0000256" key="1">
    <source>
        <dbReference type="SAM" id="MobiDB-lite"/>
    </source>
</evidence>
<name>A0ABR5M9A0_9PSED</name>
<sequence length="66" mass="7239">MDGQEVSHALNDQSAGQFMMFNPDGMLVFSNSKPTQLCQTTSSTRYPDGRLVGPSDGSEIRRSEDL</sequence>
<reference evidence="2 3" key="1">
    <citation type="submission" date="2015-07" db="EMBL/GenBank/DDBJ databases">
        <title>Whole genome sequencing of endophytes isolated from poison ivy (Toxicodendron radicans).</title>
        <authorList>
            <person name="Tran P.N."/>
            <person name="Lee Y.P."/>
            <person name="Gan H.M."/>
            <person name="Savka M.A."/>
        </authorList>
    </citation>
    <scope>NUCLEOTIDE SEQUENCE [LARGE SCALE GENOMIC DNA]</scope>
    <source>
        <strain evidence="2 3">RIT-PI-g</strain>
    </source>
</reference>